<name>A0ABV2I2Q5_9HYPH</name>
<sequence>MLQGLLETPKGSGCTEPLLDLRTAGAGVQVGPDTCLAQLTLVLPAITFSLTS</sequence>
<evidence type="ECO:0000313" key="2">
    <source>
        <dbReference type="Proteomes" id="UP001549036"/>
    </source>
</evidence>
<proteinExistence type="predicted"/>
<keyword evidence="2" id="KW-1185">Reference proteome</keyword>
<gene>
    <name evidence="1" type="ORF">ABID26_006470</name>
</gene>
<comment type="caution">
    <text evidence="1">The sequence shown here is derived from an EMBL/GenBank/DDBJ whole genome shotgun (WGS) entry which is preliminary data.</text>
</comment>
<evidence type="ECO:0000313" key="1">
    <source>
        <dbReference type="EMBL" id="MET3597046.1"/>
    </source>
</evidence>
<dbReference type="Proteomes" id="UP001549036">
    <property type="component" value="Unassembled WGS sequence"/>
</dbReference>
<protein>
    <submittedName>
        <fullName evidence="1">Uncharacterized protein</fullName>
    </submittedName>
</protein>
<reference evidence="1 2" key="1">
    <citation type="submission" date="2024-06" db="EMBL/GenBank/DDBJ databases">
        <title>Genomic Encyclopedia of Type Strains, Phase IV (KMG-IV): sequencing the most valuable type-strain genomes for metagenomic binning, comparative biology and taxonomic classification.</title>
        <authorList>
            <person name="Goeker M."/>
        </authorList>
    </citation>
    <scope>NUCLEOTIDE SEQUENCE [LARGE SCALE GENOMIC DNA]</scope>
    <source>
        <strain evidence="1 2">DSM 29846</strain>
    </source>
</reference>
<organism evidence="1 2">
    <name type="scientific">Mesorhizobium shonense</name>
    <dbReference type="NCBI Taxonomy" id="1209948"/>
    <lineage>
        <taxon>Bacteria</taxon>
        <taxon>Pseudomonadati</taxon>
        <taxon>Pseudomonadota</taxon>
        <taxon>Alphaproteobacteria</taxon>
        <taxon>Hyphomicrobiales</taxon>
        <taxon>Phyllobacteriaceae</taxon>
        <taxon>Mesorhizobium</taxon>
    </lineage>
</organism>
<dbReference type="EMBL" id="JBEPLM010000019">
    <property type="protein sequence ID" value="MET3597046.1"/>
    <property type="molecule type" value="Genomic_DNA"/>
</dbReference>
<accession>A0ABV2I2Q5</accession>